<gene>
    <name evidence="1" type="ORF">PCOR1329_LOCUS28906</name>
</gene>
<accession>A0ABN9SE88</accession>
<dbReference type="EMBL" id="CAUYUJ010010768">
    <property type="protein sequence ID" value="CAK0830197.1"/>
    <property type="molecule type" value="Genomic_DNA"/>
</dbReference>
<comment type="caution">
    <text evidence="1">The sequence shown here is derived from an EMBL/GenBank/DDBJ whole genome shotgun (WGS) entry which is preliminary data.</text>
</comment>
<keyword evidence="2" id="KW-1185">Reference proteome</keyword>
<evidence type="ECO:0000313" key="1">
    <source>
        <dbReference type="EMBL" id="CAK0830197.1"/>
    </source>
</evidence>
<sequence>MKQLFEEMLGVPVLLEVAKEFGPVEVLREVHAICASVYAAAVTTVPSTFPPLGIMVDELDYHLADSVSQETRSNRFSAVRDVLEAAPKALLDELEASESRCRDRSPKRQRTE</sequence>
<dbReference type="Proteomes" id="UP001189429">
    <property type="component" value="Unassembled WGS sequence"/>
</dbReference>
<protein>
    <recommendedName>
        <fullName evidence="3">Component of oligomeric Golgi complex 7</fullName>
    </recommendedName>
</protein>
<evidence type="ECO:0000313" key="2">
    <source>
        <dbReference type="Proteomes" id="UP001189429"/>
    </source>
</evidence>
<proteinExistence type="predicted"/>
<evidence type="ECO:0008006" key="3">
    <source>
        <dbReference type="Google" id="ProtNLM"/>
    </source>
</evidence>
<name>A0ABN9SE88_9DINO</name>
<reference evidence="1" key="1">
    <citation type="submission" date="2023-10" db="EMBL/GenBank/DDBJ databases">
        <authorList>
            <person name="Chen Y."/>
            <person name="Shah S."/>
            <person name="Dougan E. K."/>
            <person name="Thang M."/>
            <person name="Chan C."/>
        </authorList>
    </citation>
    <scope>NUCLEOTIDE SEQUENCE [LARGE SCALE GENOMIC DNA]</scope>
</reference>
<organism evidence="1 2">
    <name type="scientific">Prorocentrum cordatum</name>
    <dbReference type="NCBI Taxonomy" id="2364126"/>
    <lineage>
        <taxon>Eukaryota</taxon>
        <taxon>Sar</taxon>
        <taxon>Alveolata</taxon>
        <taxon>Dinophyceae</taxon>
        <taxon>Prorocentrales</taxon>
        <taxon>Prorocentraceae</taxon>
        <taxon>Prorocentrum</taxon>
    </lineage>
</organism>